<evidence type="ECO:0000259" key="4">
    <source>
        <dbReference type="PROSITE" id="PS51071"/>
    </source>
</evidence>
<sequence length="283" mass="31424">MDLRKLIIDHYPALTPELQRAAAFVLENINDVALISMRTIAHNADLKPATLSRLAKKLGYEGWEALKAEFIYSLKLTRSSYASRAVRLQQNLQQESAYDAVFSTLSQSLEDTQALNQDSLQRAVTLLDDAKQVYVCGFRASFSIAWSIYYVYRLFQQRVTLIDNLANSQQIFTRELTDQDSVLLVSFSPYSRETLQILETAQQVGAKIVAITDSPSSPLAQVADCTLLFSIDSASFFPSVVSGMAIAEALLASLVAKHGEPAVQSIEKSEKYLFDSGSYIANR</sequence>
<dbReference type="InterPro" id="IPR036388">
    <property type="entry name" value="WH-like_DNA-bd_sf"/>
</dbReference>
<keyword evidence="1" id="KW-0805">Transcription regulation</keyword>
<organism evidence="6 7">
    <name type="scientific">Rosenbergiella nectarea</name>
    <dbReference type="NCBI Taxonomy" id="988801"/>
    <lineage>
        <taxon>Bacteria</taxon>
        <taxon>Pseudomonadati</taxon>
        <taxon>Pseudomonadota</taxon>
        <taxon>Gammaproteobacteria</taxon>
        <taxon>Enterobacterales</taxon>
        <taxon>Erwiniaceae</taxon>
        <taxon>Rosenbergiella</taxon>
    </lineage>
</organism>
<proteinExistence type="predicted"/>
<dbReference type="PROSITE" id="PS51464">
    <property type="entry name" value="SIS"/>
    <property type="match status" value="1"/>
</dbReference>
<evidence type="ECO:0000256" key="2">
    <source>
        <dbReference type="ARBA" id="ARBA00023125"/>
    </source>
</evidence>
<dbReference type="InterPro" id="IPR035472">
    <property type="entry name" value="RpiR-like_SIS"/>
</dbReference>
<dbReference type="Gene3D" id="3.40.50.10490">
    <property type="entry name" value="Glucose-6-phosphate isomerase like protein, domain 1"/>
    <property type="match status" value="1"/>
</dbReference>
<dbReference type="PANTHER" id="PTHR30514">
    <property type="entry name" value="GLUCOKINASE"/>
    <property type="match status" value="1"/>
</dbReference>
<dbReference type="SUPFAM" id="SSF53697">
    <property type="entry name" value="SIS domain"/>
    <property type="match status" value="1"/>
</dbReference>
<reference evidence="7" key="1">
    <citation type="submission" date="2016-10" db="EMBL/GenBank/DDBJ databases">
        <authorList>
            <person name="Varghese N."/>
            <person name="Submissions S."/>
        </authorList>
    </citation>
    <scope>NUCLEOTIDE SEQUENCE [LARGE SCALE GENOMIC DNA]</scope>
    <source>
        <strain evidence="7">8N4</strain>
    </source>
</reference>
<feature type="domain" description="SIS" evidence="5">
    <location>
        <begin position="123"/>
        <end position="260"/>
    </location>
</feature>
<evidence type="ECO:0000259" key="5">
    <source>
        <dbReference type="PROSITE" id="PS51464"/>
    </source>
</evidence>
<evidence type="ECO:0000256" key="1">
    <source>
        <dbReference type="ARBA" id="ARBA00023015"/>
    </source>
</evidence>
<keyword evidence="2 6" id="KW-0238">DNA-binding</keyword>
<evidence type="ECO:0000313" key="6">
    <source>
        <dbReference type="EMBL" id="SEQ09054.1"/>
    </source>
</evidence>
<dbReference type="GO" id="GO:0097367">
    <property type="term" value="F:carbohydrate derivative binding"/>
    <property type="evidence" value="ECO:0007669"/>
    <property type="project" value="InterPro"/>
</dbReference>
<dbReference type="PROSITE" id="PS51071">
    <property type="entry name" value="HTH_RPIR"/>
    <property type="match status" value="1"/>
</dbReference>
<dbReference type="GO" id="GO:1901135">
    <property type="term" value="P:carbohydrate derivative metabolic process"/>
    <property type="evidence" value="ECO:0007669"/>
    <property type="project" value="InterPro"/>
</dbReference>
<dbReference type="InterPro" id="IPR009057">
    <property type="entry name" value="Homeodomain-like_sf"/>
</dbReference>
<dbReference type="Proteomes" id="UP000242515">
    <property type="component" value="Unassembled WGS sequence"/>
</dbReference>
<dbReference type="RefSeq" id="WP_092671334.1">
    <property type="nucleotide sequence ID" value="NZ_FOGC01000001.1"/>
</dbReference>
<keyword evidence="3" id="KW-0804">Transcription</keyword>
<dbReference type="STRING" id="988801.SAMN05216522_101161"/>
<dbReference type="GO" id="GO:0003677">
    <property type="term" value="F:DNA binding"/>
    <property type="evidence" value="ECO:0007669"/>
    <property type="project" value="UniProtKB-KW"/>
</dbReference>
<feature type="domain" description="HTH rpiR-type" evidence="4">
    <location>
        <begin position="1"/>
        <end position="77"/>
    </location>
</feature>
<dbReference type="InterPro" id="IPR001347">
    <property type="entry name" value="SIS_dom"/>
</dbReference>
<dbReference type="Pfam" id="PF01418">
    <property type="entry name" value="HTH_6"/>
    <property type="match status" value="1"/>
</dbReference>
<accession>A0A1H9D6J4</accession>
<dbReference type="SUPFAM" id="SSF46689">
    <property type="entry name" value="Homeodomain-like"/>
    <property type="match status" value="1"/>
</dbReference>
<evidence type="ECO:0000256" key="3">
    <source>
        <dbReference type="ARBA" id="ARBA00023163"/>
    </source>
</evidence>
<keyword evidence="7" id="KW-1185">Reference proteome</keyword>
<name>A0A1H9D6J4_9GAMM</name>
<dbReference type="AlphaFoldDB" id="A0A1H9D6J4"/>
<dbReference type="InterPro" id="IPR046348">
    <property type="entry name" value="SIS_dom_sf"/>
</dbReference>
<gene>
    <name evidence="6" type="ORF">SAMN05216522_101161</name>
</gene>
<dbReference type="InterPro" id="IPR047640">
    <property type="entry name" value="RpiR-like"/>
</dbReference>
<dbReference type="EMBL" id="FOGC01000001">
    <property type="protein sequence ID" value="SEQ09054.1"/>
    <property type="molecule type" value="Genomic_DNA"/>
</dbReference>
<dbReference type="Gene3D" id="1.10.10.10">
    <property type="entry name" value="Winged helix-like DNA-binding domain superfamily/Winged helix DNA-binding domain"/>
    <property type="match status" value="1"/>
</dbReference>
<evidence type="ECO:0000313" key="7">
    <source>
        <dbReference type="Proteomes" id="UP000242515"/>
    </source>
</evidence>
<dbReference type="PANTHER" id="PTHR30514:SF18">
    <property type="entry name" value="RPIR-FAMILY TRANSCRIPTIONAL REGULATOR"/>
    <property type="match status" value="1"/>
</dbReference>
<dbReference type="GO" id="GO:0003700">
    <property type="term" value="F:DNA-binding transcription factor activity"/>
    <property type="evidence" value="ECO:0007669"/>
    <property type="project" value="InterPro"/>
</dbReference>
<dbReference type="OrthoDB" id="9814005at2"/>
<dbReference type="InterPro" id="IPR000281">
    <property type="entry name" value="HTH_RpiR"/>
</dbReference>
<dbReference type="Pfam" id="PF01380">
    <property type="entry name" value="SIS"/>
    <property type="match status" value="1"/>
</dbReference>
<protein>
    <submittedName>
        <fullName evidence="6">DNA-binding transcriptional regulator, MurR/RpiR family, contains HTH and SIS domains</fullName>
    </submittedName>
</protein>
<dbReference type="CDD" id="cd05013">
    <property type="entry name" value="SIS_RpiR"/>
    <property type="match status" value="1"/>
</dbReference>